<dbReference type="InterPro" id="IPR001932">
    <property type="entry name" value="PPM-type_phosphatase-like_dom"/>
</dbReference>
<gene>
    <name evidence="2" type="ORF">CALCODRAFT_84975</name>
</gene>
<dbReference type="AlphaFoldDB" id="A0A165INE3"/>
<name>A0A165INE3_9BASI</name>
<feature type="domain" description="PPM-type phosphatase" evidence="1">
    <location>
        <begin position="22"/>
        <end position="376"/>
    </location>
</feature>
<dbReference type="OrthoDB" id="659at2759"/>
<dbReference type="InterPro" id="IPR015655">
    <property type="entry name" value="PP2C"/>
</dbReference>
<dbReference type="PROSITE" id="PS51746">
    <property type="entry name" value="PPM_2"/>
    <property type="match status" value="1"/>
</dbReference>
<sequence>MSQEDTPDTRKFSRRDANVRVVAASSTMRGYREKQEDRFAVCLELPVPGSSINQEVMFFGVYDGHRGFTMAQHVATTLHSVLAASDAYKKALYRDALDVSFRAMDQDVLDGRVLSAEAEEEDKNYPNAPGEPTSSGCTATVALIIGKRIIVANAGDSRAVICRSGKAIQLSTDHSPFKPSELERIHAAGSKVIKGKVGFMLAMSRSLGDIGAKSTEGLTPEQQPIIGIPDLQETTLTADDEFMVLASDGVWTALLDRDQVSRSFLKSLASEDLEKLMTGMGKLPEKTTGTAKETLDKMVTGFTNADIRRAISSLGEVNQYKLYEAGEKSSSQNVCDVVRWCIAQKLPLDKVCECVLDFCFANFNGNDNMTIVVVAFLNGRTFNGWQTWVATRERREYGRKGRVFEAFEPRPDKPATLNEIVAQALRAR</sequence>
<dbReference type="Proteomes" id="UP000076842">
    <property type="component" value="Unassembled WGS sequence"/>
</dbReference>
<evidence type="ECO:0000259" key="1">
    <source>
        <dbReference type="PROSITE" id="PS51746"/>
    </source>
</evidence>
<dbReference type="SUPFAM" id="SSF81606">
    <property type="entry name" value="PP2C-like"/>
    <property type="match status" value="2"/>
</dbReference>
<protein>
    <submittedName>
        <fullName evidence="2">Protein serine/threonine phosphatase 2C</fullName>
    </submittedName>
</protein>
<dbReference type="EMBL" id="KV423928">
    <property type="protein sequence ID" value="KZT60795.1"/>
    <property type="molecule type" value="Genomic_DNA"/>
</dbReference>
<proteinExistence type="predicted"/>
<accession>A0A165INE3</accession>
<dbReference type="GO" id="GO:0004722">
    <property type="term" value="F:protein serine/threonine phosphatase activity"/>
    <property type="evidence" value="ECO:0007669"/>
    <property type="project" value="InterPro"/>
</dbReference>
<evidence type="ECO:0000313" key="2">
    <source>
        <dbReference type="EMBL" id="KZT60795.1"/>
    </source>
</evidence>
<dbReference type="STRING" id="1353952.A0A165INE3"/>
<dbReference type="Gene3D" id="3.60.40.10">
    <property type="entry name" value="PPM-type phosphatase domain"/>
    <property type="match status" value="1"/>
</dbReference>
<dbReference type="InParanoid" id="A0A165INE3"/>
<dbReference type="CDD" id="cd00143">
    <property type="entry name" value="PP2Cc"/>
    <property type="match status" value="1"/>
</dbReference>
<keyword evidence="3" id="KW-1185">Reference proteome</keyword>
<dbReference type="InterPro" id="IPR036457">
    <property type="entry name" value="PPM-type-like_dom_sf"/>
</dbReference>
<dbReference type="PANTHER" id="PTHR47992">
    <property type="entry name" value="PROTEIN PHOSPHATASE"/>
    <property type="match status" value="1"/>
</dbReference>
<reference evidence="2 3" key="1">
    <citation type="journal article" date="2016" name="Mol. Biol. Evol.">
        <title>Comparative Genomics of Early-Diverging Mushroom-Forming Fungi Provides Insights into the Origins of Lignocellulose Decay Capabilities.</title>
        <authorList>
            <person name="Nagy L.G."/>
            <person name="Riley R."/>
            <person name="Tritt A."/>
            <person name="Adam C."/>
            <person name="Daum C."/>
            <person name="Floudas D."/>
            <person name="Sun H."/>
            <person name="Yadav J.S."/>
            <person name="Pangilinan J."/>
            <person name="Larsson K.H."/>
            <person name="Matsuura K."/>
            <person name="Barry K."/>
            <person name="Labutti K."/>
            <person name="Kuo R."/>
            <person name="Ohm R.A."/>
            <person name="Bhattacharya S.S."/>
            <person name="Shirouzu T."/>
            <person name="Yoshinaga Y."/>
            <person name="Martin F.M."/>
            <person name="Grigoriev I.V."/>
            <person name="Hibbett D.S."/>
        </authorList>
    </citation>
    <scope>NUCLEOTIDE SEQUENCE [LARGE SCALE GENOMIC DNA]</scope>
    <source>
        <strain evidence="2 3">HHB12733</strain>
    </source>
</reference>
<dbReference type="Pfam" id="PF00481">
    <property type="entry name" value="PP2C"/>
    <property type="match status" value="1"/>
</dbReference>
<organism evidence="2 3">
    <name type="scientific">Calocera cornea HHB12733</name>
    <dbReference type="NCBI Taxonomy" id="1353952"/>
    <lineage>
        <taxon>Eukaryota</taxon>
        <taxon>Fungi</taxon>
        <taxon>Dikarya</taxon>
        <taxon>Basidiomycota</taxon>
        <taxon>Agaricomycotina</taxon>
        <taxon>Dacrymycetes</taxon>
        <taxon>Dacrymycetales</taxon>
        <taxon>Dacrymycetaceae</taxon>
        <taxon>Calocera</taxon>
    </lineage>
</organism>
<dbReference type="SMART" id="SM00332">
    <property type="entry name" value="PP2Cc"/>
    <property type="match status" value="1"/>
</dbReference>
<evidence type="ECO:0000313" key="3">
    <source>
        <dbReference type="Proteomes" id="UP000076842"/>
    </source>
</evidence>